<name>M1DBW4_SOLTU</name>
<dbReference type="Gramene" id="PGSC0003DMT400086499">
    <property type="protein sequence ID" value="PGSC0003DMT400086499"/>
    <property type="gene ID" value="PGSC0003DMG400036070"/>
</dbReference>
<feature type="domain" description="Putative plant transposon protein" evidence="1">
    <location>
        <begin position="55"/>
        <end position="127"/>
    </location>
</feature>
<reference evidence="2" key="2">
    <citation type="submission" date="2015-06" db="UniProtKB">
        <authorList>
            <consortium name="EnsemblPlants"/>
        </authorList>
    </citation>
    <scope>IDENTIFICATION</scope>
    <source>
        <strain evidence="2">DM1-3 516 R44</strain>
    </source>
</reference>
<proteinExistence type="predicted"/>
<sequence length="155" mass="18145">MVGINKENLPFARFFDIASRERYHDHRNTKFCCERGFHLPNLEEKAPTFYAHMMEFGWGPLTEAPSTARSNWVREFYAILPTVRWDDPQPTMCIRVVDIPLNTQFINDVLEVPEVPNTEFEAKLREMDVGWLKDTQVEPMRGDSLLGHYEGNHQC</sequence>
<dbReference type="Proteomes" id="UP000011115">
    <property type="component" value="Unassembled WGS sequence"/>
</dbReference>
<evidence type="ECO:0000313" key="2">
    <source>
        <dbReference type="EnsemblPlants" id="PGSC0003DMT400086499"/>
    </source>
</evidence>
<dbReference type="EnsemblPlants" id="PGSC0003DMT400086499">
    <property type="protein sequence ID" value="PGSC0003DMT400086499"/>
    <property type="gene ID" value="PGSC0003DMG400036070"/>
</dbReference>
<evidence type="ECO:0000313" key="3">
    <source>
        <dbReference type="Proteomes" id="UP000011115"/>
    </source>
</evidence>
<protein>
    <recommendedName>
        <fullName evidence="1">Putative plant transposon protein domain-containing protein</fullName>
    </recommendedName>
</protein>
<dbReference type="AlphaFoldDB" id="M1DBW4"/>
<dbReference type="HOGENOM" id="CLU_1996623_0_0_1"/>
<dbReference type="Pfam" id="PF20167">
    <property type="entry name" value="Transposase_32"/>
    <property type="match status" value="1"/>
</dbReference>
<organism evidence="2 3">
    <name type="scientific">Solanum tuberosum</name>
    <name type="common">Potato</name>
    <dbReference type="NCBI Taxonomy" id="4113"/>
    <lineage>
        <taxon>Eukaryota</taxon>
        <taxon>Viridiplantae</taxon>
        <taxon>Streptophyta</taxon>
        <taxon>Embryophyta</taxon>
        <taxon>Tracheophyta</taxon>
        <taxon>Spermatophyta</taxon>
        <taxon>Magnoliopsida</taxon>
        <taxon>eudicotyledons</taxon>
        <taxon>Gunneridae</taxon>
        <taxon>Pentapetalae</taxon>
        <taxon>asterids</taxon>
        <taxon>lamiids</taxon>
        <taxon>Solanales</taxon>
        <taxon>Solanaceae</taxon>
        <taxon>Solanoideae</taxon>
        <taxon>Solaneae</taxon>
        <taxon>Solanum</taxon>
    </lineage>
</organism>
<accession>M1DBW4</accession>
<keyword evidence="3" id="KW-1185">Reference proteome</keyword>
<evidence type="ECO:0000259" key="1">
    <source>
        <dbReference type="Pfam" id="PF20167"/>
    </source>
</evidence>
<reference evidence="3" key="1">
    <citation type="journal article" date="2011" name="Nature">
        <title>Genome sequence and analysis of the tuber crop potato.</title>
        <authorList>
            <consortium name="The Potato Genome Sequencing Consortium"/>
        </authorList>
    </citation>
    <scope>NUCLEOTIDE SEQUENCE [LARGE SCALE GENOMIC DNA]</scope>
    <source>
        <strain evidence="3">cv. DM1-3 516 R44</strain>
    </source>
</reference>
<dbReference type="InParanoid" id="M1DBW4"/>
<dbReference type="PaxDb" id="4113-PGSC0003DMT400086499"/>
<dbReference type="InterPro" id="IPR046796">
    <property type="entry name" value="Transposase_32_dom"/>
</dbReference>